<keyword evidence="5 6" id="KW-0440">LIM domain</keyword>
<evidence type="ECO:0000259" key="7">
    <source>
        <dbReference type="PROSITE" id="PS50023"/>
    </source>
</evidence>
<dbReference type="SMART" id="SM00132">
    <property type="entry name" value="LIM"/>
    <property type="match status" value="2"/>
</dbReference>
<name>A0A7L1F849_SYLBO</name>
<evidence type="ECO:0000256" key="5">
    <source>
        <dbReference type="ARBA" id="ARBA00023038"/>
    </source>
</evidence>
<feature type="non-terminal residue" evidence="8">
    <location>
        <position position="170"/>
    </location>
</feature>
<evidence type="ECO:0000256" key="6">
    <source>
        <dbReference type="PROSITE-ProRule" id="PRU00125"/>
    </source>
</evidence>
<dbReference type="SUPFAM" id="SSF57716">
    <property type="entry name" value="Glucocorticoid receptor-like (DNA-binding domain)"/>
    <property type="match status" value="3"/>
</dbReference>
<comment type="caution">
    <text evidence="8">The sequence shown here is derived from an EMBL/GenBank/DDBJ whole genome shotgun (WGS) entry which is preliminary data.</text>
</comment>
<dbReference type="AlphaFoldDB" id="A0A7L1F849"/>
<dbReference type="Proteomes" id="UP000538515">
    <property type="component" value="Unassembled WGS sequence"/>
</dbReference>
<dbReference type="FunFam" id="2.10.110.10:FF:000013">
    <property type="entry name" value="Four and a half LIM domains 1"/>
    <property type="match status" value="1"/>
</dbReference>
<dbReference type="EMBL" id="VXBG01006525">
    <property type="protein sequence ID" value="NXM97962.1"/>
    <property type="molecule type" value="Genomic_DNA"/>
</dbReference>
<organism evidence="8 9">
    <name type="scientific">Sylvia borin</name>
    <name type="common">Garden warbler</name>
    <dbReference type="NCBI Taxonomy" id="73324"/>
    <lineage>
        <taxon>Eukaryota</taxon>
        <taxon>Metazoa</taxon>
        <taxon>Chordata</taxon>
        <taxon>Craniata</taxon>
        <taxon>Vertebrata</taxon>
        <taxon>Euteleostomi</taxon>
        <taxon>Archelosauria</taxon>
        <taxon>Archosauria</taxon>
        <taxon>Dinosauria</taxon>
        <taxon>Saurischia</taxon>
        <taxon>Theropoda</taxon>
        <taxon>Coelurosauria</taxon>
        <taxon>Aves</taxon>
        <taxon>Neognathae</taxon>
        <taxon>Neoaves</taxon>
        <taxon>Telluraves</taxon>
        <taxon>Australaves</taxon>
        <taxon>Passeriformes</taxon>
        <taxon>Sylvioidea</taxon>
        <taxon>Sylviidae</taxon>
        <taxon>Sylviinae</taxon>
        <taxon>Sylvia</taxon>
    </lineage>
</organism>
<evidence type="ECO:0000313" key="8">
    <source>
        <dbReference type="EMBL" id="NXM97962.1"/>
    </source>
</evidence>
<dbReference type="InterPro" id="IPR042997">
    <property type="entry name" value="Fhl1"/>
</dbReference>
<dbReference type="InterPro" id="IPR056807">
    <property type="entry name" value="LIM_FHL1/2/3/5_N"/>
</dbReference>
<protein>
    <submittedName>
        <fullName evidence="8">FHL1 protein</fullName>
    </submittedName>
</protein>
<dbReference type="PROSITE" id="PS00478">
    <property type="entry name" value="LIM_DOMAIN_1"/>
    <property type="match status" value="1"/>
</dbReference>
<dbReference type="PANTHER" id="PTHR47029:SF2">
    <property type="entry name" value="FOUR AND A HALF LIM DOMAINS PROTEIN 1"/>
    <property type="match status" value="1"/>
</dbReference>
<dbReference type="Pfam" id="PF00412">
    <property type="entry name" value="LIM"/>
    <property type="match status" value="1"/>
</dbReference>
<evidence type="ECO:0000256" key="2">
    <source>
        <dbReference type="ARBA" id="ARBA00022737"/>
    </source>
</evidence>
<evidence type="ECO:0000313" key="9">
    <source>
        <dbReference type="Proteomes" id="UP000538515"/>
    </source>
</evidence>
<feature type="non-terminal residue" evidence="8">
    <location>
        <position position="1"/>
    </location>
</feature>
<accession>A0A7L1F849</accession>
<dbReference type="Gene3D" id="2.10.110.10">
    <property type="entry name" value="Cysteine Rich Protein"/>
    <property type="match status" value="2"/>
</dbReference>
<proteinExistence type="predicted"/>
<dbReference type="CDD" id="cd09429">
    <property type="entry name" value="LIM3_FHL1"/>
    <property type="match status" value="1"/>
</dbReference>
<evidence type="ECO:0000256" key="1">
    <source>
        <dbReference type="ARBA" id="ARBA00022723"/>
    </source>
</evidence>
<dbReference type="PROSITE" id="PS50023">
    <property type="entry name" value="LIM_DOMAIN_2"/>
    <property type="match status" value="1"/>
</dbReference>
<gene>
    <name evidence="8" type="primary">Fhl1_1</name>
    <name evidence="8" type="ORF">SYLBOR_R13181</name>
</gene>
<reference evidence="8 9" key="1">
    <citation type="submission" date="2019-09" db="EMBL/GenBank/DDBJ databases">
        <title>Bird 10,000 Genomes (B10K) Project - Family phase.</title>
        <authorList>
            <person name="Zhang G."/>
        </authorList>
    </citation>
    <scope>NUCLEOTIDE SEQUENCE [LARGE SCALE GENOMIC DNA]</scope>
    <source>
        <strain evidence="8">B10K-DU-002-19</strain>
        <tissue evidence="8">Muscle</tissue>
    </source>
</reference>
<dbReference type="InterPro" id="IPR001781">
    <property type="entry name" value="Znf_LIM"/>
</dbReference>
<keyword evidence="9" id="KW-1185">Reference proteome</keyword>
<keyword evidence="4 6" id="KW-0862">Zinc</keyword>
<dbReference type="GO" id="GO:0007517">
    <property type="term" value="P:muscle organ development"/>
    <property type="evidence" value="ECO:0007669"/>
    <property type="project" value="InterPro"/>
</dbReference>
<dbReference type="GO" id="GO:0008270">
    <property type="term" value="F:zinc ion binding"/>
    <property type="evidence" value="ECO:0007669"/>
    <property type="project" value="UniProtKB-KW"/>
</dbReference>
<keyword evidence="3" id="KW-0863">Zinc-finger</keyword>
<evidence type="ECO:0000256" key="3">
    <source>
        <dbReference type="ARBA" id="ARBA00022771"/>
    </source>
</evidence>
<keyword evidence="2" id="KW-0677">Repeat</keyword>
<feature type="domain" description="LIM zinc-binding" evidence="7">
    <location>
        <begin position="99"/>
        <end position="158"/>
    </location>
</feature>
<evidence type="ECO:0000256" key="4">
    <source>
        <dbReference type="ARBA" id="ARBA00022833"/>
    </source>
</evidence>
<dbReference type="PANTHER" id="PTHR47029">
    <property type="entry name" value="FOUR AND A HALF LIM DOMAINS PROTEIN 1"/>
    <property type="match status" value="1"/>
</dbReference>
<dbReference type="Pfam" id="PF25076">
    <property type="entry name" value="LIM_FHL2-3_N"/>
    <property type="match status" value="1"/>
</dbReference>
<dbReference type="GO" id="GO:0044325">
    <property type="term" value="F:transmembrane transporter binding"/>
    <property type="evidence" value="ECO:0007669"/>
    <property type="project" value="TreeGrafter"/>
</dbReference>
<keyword evidence="1 6" id="KW-0479">Metal-binding</keyword>
<sequence length="170" mass="19612">AGPGSYTVGTMSERFDCHYCRDPLQGKKYVQKEGRHCCVKCFEKFCANTCTECKKPIRADSKELHFKNRYWHDNCFRCFNFPKGDEFYCVSCHEHKFVKSCAKCKNPITSGGLTYQEQPWHSECFICSNCKKQLGGKRFTAVEDQFYCVECYKECVAKKCAGCKNPITGM</sequence>